<dbReference type="Proteomes" id="UP001428817">
    <property type="component" value="Unassembled WGS sequence"/>
</dbReference>
<evidence type="ECO:0000313" key="2">
    <source>
        <dbReference type="EMBL" id="GAA5170829.1"/>
    </source>
</evidence>
<feature type="transmembrane region" description="Helical" evidence="1">
    <location>
        <begin position="40"/>
        <end position="61"/>
    </location>
</feature>
<sequence>MVIARRDSYTARDKIARWIMSEPGQPEQTPKIKEARQFPWQLGVSVAIWILLALMLIVSAFGDSSNSASDDASLGQLKELNITTNTAGNTAQHTTIWMLLGFATLMMALLLLIGQGWARHVLAVLALGAVVALAASGRVVETGFAFLALVLGTVLLLPPSVYRYLRGE</sequence>
<proteinExistence type="predicted"/>
<reference evidence="3" key="1">
    <citation type="journal article" date="2019" name="Int. J. Syst. Evol. Microbiol.">
        <title>The Global Catalogue of Microorganisms (GCM) 10K type strain sequencing project: providing services to taxonomists for standard genome sequencing and annotation.</title>
        <authorList>
            <consortium name="The Broad Institute Genomics Platform"/>
            <consortium name="The Broad Institute Genome Sequencing Center for Infectious Disease"/>
            <person name="Wu L."/>
            <person name="Ma J."/>
        </authorList>
    </citation>
    <scope>NUCLEOTIDE SEQUENCE [LARGE SCALE GENOMIC DNA]</scope>
    <source>
        <strain evidence="3">JCM 18303</strain>
    </source>
</reference>
<keyword evidence="1" id="KW-0812">Transmembrane</keyword>
<keyword evidence="3" id="KW-1185">Reference proteome</keyword>
<dbReference type="EMBL" id="BAABJP010000045">
    <property type="protein sequence ID" value="GAA5170829.1"/>
    <property type="molecule type" value="Genomic_DNA"/>
</dbReference>
<feature type="transmembrane region" description="Helical" evidence="1">
    <location>
        <begin position="96"/>
        <end position="114"/>
    </location>
</feature>
<accession>A0ABP9R2R9</accession>
<keyword evidence="1" id="KW-0472">Membrane</keyword>
<comment type="caution">
    <text evidence="2">The sequence shown here is derived from an EMBL/GenBank/DDBJ whole genome shotgun (WGS) entry which is preliminary data.</text>
</comment>
<evidence type="ECO:0000256" key="1">
    <source>
        <dbReference type="SAM" id="Phobius"/>
    </source>
</evidence>
<evidence type="ECO:0000313" key="3">
    <source>
        <dbReference type="Proteomes" id="UP001428817"/>
    </source>
</evidence>
<name>A0ABP9R2R9_9PSEU</name>
<feature type="transmembrane region" description="Helical" evidence="1">
    <location>
        <begin position="121"/>
        <end position="140"/>
    </location>
</feature>
<gene>
    <name evidence="2" type="ORF">GCM10023321_68530</name>
</gene>
<organism evidence="2 3">
    <name type="scientific">Pseudonocardia eucalypti</name>
    <dbReference type="NCBI Taxonomy" id="648755"/>
    <lineage>
        <taxon>Bacteria</taxon>
        <taxon>Bacillati</taxon>
        <taxon>Actinomycetota</taxon>
        <taxon>Actinomycetes</taxon>
        <taxon>Pseudonocardiales</taxon>
        <taxon>Pseudonocardiaceae</taxon>
        <taxon>Pseudonocardia</taxon>
    </lineage>
</organism>
<protein>
    <submittedName>
        <fullName evidence="2">Uncharacterized protein</fullName>
    </submittedName>
</protein>
<feature type="transmembrane region" description="Helical" evidence="1">
    <location>
        <begin position="146"/>
        <end position="165"/>
    </location>
</feature>
<keyword evidence="1" id="KW-1133">Transmembrane helix</keyword>